<dbReference type="EMBL" id="CACTIH010000318">
    <property type="protein sequence ID" value="CAA2959332.1"/>
    <property type="molecule type" value="Genomic_DNA"/>
</dbReference>
<evidence type="ECO:0000313" key="2">
    <source>
        <dbReference type="EMBL" id="CAA2959332.1"/>
    </source>
</evidence>
<dbReference type="OrthoDB" id="1856718at2759"/>
<evidence type="ECO:0000313" key="3">
    <source>
        <dbReference type="Proteomes" id="UP000594638"/>
    </source>
</evidence>
<feature type="transmembrane region" description="Helical" evidence="1">
    <location>
        <begin position="75"/>
        <end position="101"/>
    </location>
</feature>
<organism evidence="2 3">
    <name type="scientific">Olea europaea subsp. europaea</name>
    <dbReference type="NCBI Taxonomy" id="158383"/>
    <lineage>
        <taxon>Eukaryota</taxon>
        <taxon>Viridiplantae</taxon>
        <taxon>Streptophyta</taxon>
        <taxon>Embryophyta</taxon>
        <taxon>Tracheophyta</taxon>
        <taxon>Spermatophyta</taxon>
        <taxon>Magnoliopsida</taxon>
        <taxon>eudicotyledons</taxon>
        <taxon>Gunneridae</taxon>
        <taxon>Pentapetalae</taxon>
        <taxon>asterids</taxon>
        <taxon>lamiids</taxon>
        <taxon>Lamiales</taxon>
        <taxon>Oleaceae</taxon>
        <taxon>Oleeae</taxon>
        <taxon>Olea</taxon>
    </lineage>
</organism>
<dbReference type="Proteomes" id="UP000594638">
    <property type="component" value="Unassembled WGS sequence"/>
</dbReference>
<keyword evidence="1" id="KW-0472">Membrane</keyword>
<accession>A0A8S0PXT4</accession>
<name>A0A8S0PXT4_OLEEU</name>
<keyword evidence="1" id="KW-1133">Transmembrane helix</keyword>
<dbReference type="AlphaFoldDB" id="A0A8S0PXT4"/>
<dbReference type="Gramene" id="OE9A114649T2">
    <property type="protein sequence ID" value="OE9A114649C2"/>
    <property type="gene ID" value="OE9A114649"/>
</dbReference>
<keyword evidence="1" id="KW-0812">Transmembrane</keyword>
<reference evidence="2 3" key="1">
    <citation type="submission" date="2019-12" db="EMBL/GenBank/DDBJ databases">
        <authorList>
            <person name="Alioto T."/>
            <person name="Alioto T."/>
            <person name="Gomez Garrido J."/>
        </authorList>
    </citation>
    <scope>NUCLEOTIDE SEQUENCE [LARGE SCALE GENOMIC DNA]</scope>
</reference>
<evidence type="ECO:0000256" key="1">
    <source>
        <dbReference type="SAM" id="Phobius"/>
    </source>
</evidence>
<keyword evidence="3" id="KW-1185">Reference proteome</keyword>
<feature type="non-terminal residue" evidence="2">
    <location>
        <position position="1"/>
    </location>
</feature>
<proteinExistence type="predicted"/>
<comment type="caution">
    <text evidence="2">The sequence shown here is derived from an EMBL/GenBank/DDBJ whole genome shotgun (WGS) entry which is preliminary data.</text>
</comment>
<sequence length="133" mass="15024">THASLSGPYLNLFFILQQSTSTRNPPGTIVRPCLNLDKGFHFLLENCMNRRWATLTNLDSIGVPSSSRLEGKYKAILVSWFLGMGSLVSWNWILTIGYYYYNLFLVSGLESVKSSSGNLLPKMERNQPNLDQC</sequence>
<protein>
    <submittedName>
        <fullName evidence="2">Equilibrative nucleotide transporter 3-like isoform X1</fullName>
    </submittedName>
</protein>
<gene>
    <name evidence="2" type="ORF">OLEA9_A114649</name>
</gene>